<keyword evidence="4" id="KW-1185">Reference proteome</keyword>
<dbReference type="STRING" id="623744.A0A553QZB0"/>
<dbReference type="PANTHER" id="PTHR22929:SF0">
    <property type="entry name" value="TRANSCRIPTION FACTOR TFIIIB COMPONENT B'' HOMOLOG"/>
    <property type="match status" value="1"/>
</dbReference>
<feature type="compositionally biased region" description="Basic and acidic residues" evidence="1">
    <location>
        <begin position="1169"/>
        <end position="1181"/>
    </location>
</feature>
<feature type="compositionally biased region" description="Low complexity" evidence="1">
    <location>
        <begin position="84"/>
        <end position="96"/>
    </location>
</feature>
<feature type="region of interest" description="Disordered" evidence="1">
    <location>
        <begin position="291"/>
        <end position="311"/>
    </location>
</feature>
<feature type="compositionally biased region" description="Polar residues" evidence="1">
    <location>
        <begin position="1500"/>
        <end position="1517"/>
    </location>
</feature>
<dbReference type="OrthoDB" id="272624at2759"/>
<gene>
    <name evidence="3" type="ORF">DNTS_003836</name>
</gene>
<feature type="region of interest" description="Disordered" evidence="1">
    <location>
        <begin position="1149"/>
        <end position="1185"/>
    </location>
</feature>
<organism evidence="3 4">
    <name type="scientific">Danionella cerebrum</name>
    <dbReference type="NCBI Taxonomy" id="2873325"/>
    <lineage>
        <taxon>Eukaryota</taxon>
        <taxon>Metazoa</taxon>
        <taxon>Chordata</taxon>
        <taxon>Craniata</taxon>
        <taxon>Vertebrata</taxon>
        <taxon>Euteleostomi</taxon>
        <taxon>Actinopterygii</taxon>
        <taxon>Neopterygii</taxon>
        <taxon>Teleostei</taxon>
        <taxon>Ostariophysi</taxon>
        <taxon>Cypriniformes</taxon>
        <taxon>Danionidae</taxon>
        <taxon>Danioninae</taxon>
        <taxon>Danionella</taxon>
    </lineage>
</organism>
<feature type="compositionally biased region" description="Polar residues" evidence="1">
    <location>
        <begin position="1432"/>
        <end position="1460"/>
    </location>
</feature>
<feature type="compositionally biased region" description="Basic and acidic residues" evidence="1">
    <location>
        <begin position="591"/>
        <end position="607"/>
    </location>
</feature>
<feature type="region of interest" description="Disordered" evidence="1">
    <location>
        <begin position="1"/>
        <end position="209"/>
    </location>
</feature>
<dbReference type="Pfam" id="PF15963">
    <property type="entry name" value="Myb_DNA-bind_7"/>
    <property type="match status" value="1"/>
</dbReference>
<dbReference type="EMBL" id="SRMA01025407">
    <property type="protein sequence ID" value="TRY95108.1"/>
    <property type="molecule type" value="Genomic_DNA"/>
</dbReference>
<dbReference type="GO" id="GO:0001156">
    <property type="term" value="F:TFIIIC-class transcription factor complex binding"/>
    <property type="evidence" value="ECO:0007669"/>
    <property type="project" value="TreeGrafter"/>
</dbReference>
<feature type="region of interest" description="Disordered" evidence="1">
    <location>
        <begin position="1498"/>
        <end position="1593"/>
    </location>
</feature>
<feature type="compositionally biased region" description="Basic and acidic residues" evidence="1">
    <location>
        <begin position="302"/>
        <end position="311"/>
    </location>
</feature>
<feature type="compositionally biased region" description="Polar residues" evidence="1">
    <location>
        <begin position="1531"/>
        <end position="1540"/>
    </location>
</feature>
<dbReference type="InterPro" id="IPR001005">
    <property type="entry name" value="SANT/Myb"/>
</dbReference>
<proteinExistence type="predicted"/>
<dbReference type="PANTHER" id="PTHR22929">
    <property type="entry name" value="RNA POLYMERASE III TRANSCRIPTION INITIATION FACTOR B"/>
    <property type="match status" value="1"/>
</dbReference>
<dbReference type="SUPFAM" id="SSF46689">
    <property type="entry name" value="Homeodomain-like"/>
    <property type="match status" value="1"/>
</dbReference>
<feature type="compositionally biased region" description="Acidic residues" evidence="1">
    <location>
        <begin position="366"/>
        <end position="389"/>
    </location>
</feature>
<feature type="region of interest" description="Disordered" evidence="1">
    <location>
        <begin position="348"/>
        <end position="395"/>
    </location>
</feature>
<feature type="compositionally biased region" description="Basic and acidic residues" evidence="1">
    <location>
        <begin position="575"/>
        <end position="584"/>
    </location>
</feature>
<protein>
    <recommendedName>
        <fullName evidence="2">Myb-like domain-containing protein</fullName>
    </recommendedName>
</protein>
<name>A0A553QZB0_9TELE</name>
<dbReference type="GO" id="GO:0000126">
    <property type="term" value="C:transcription factor TFIIIB complex"/>
    <property type="evidence" value="ECO:0007669"/>
    <property type="project" value="TreeGrafter"/>
</dbReference>
<evidence type="ECO:0000259" key="2">
    <source>
        <dbReference type="SMART" id="SM00717"/>
    </source>
</evidence>
<feature type="region of interest" description="Disordered" evidence="1">
    <location>
        <begin position="562"/>
        <end position="700"/>
    </location>
</feature>
<feature type="domain" description="Myb-like" evidence="2">
    <location>
        <begin position="446"/>
        <end position="494"/>
    </location>
</feature>
<evidence type="ECO:0000313" key="3">
    <source>
        <dbReference type="EMBL" id="TRY95108.1"/>
    </source>
</evidence>
<feature type="region of interest" description="Disordered" evidence="1">
    <location>
        <begin position="1408"/>
        <end position="1460"/>
    </location>
</feature>
<reference evidence="3 4" key="1">
    <citation type="journal article" date="2019" name="Sci. Data">
        <title>Hybrid genome assembly and annotation of Danionella translucida.</title>
        <authorList>
            <person name="Kadobianskyi M."/>
            <person name="Schulze L."/>
            <person name="Schuelke M."/>
            <person name="Judkewitz B."/>
        </authorList>
    </citation>
    <scope>NUCLEOTIDE SEQUENCE [LARGE SCALE GENOMIC DNA]</scope>
    <source>
        <strain evidence="3 4">Bolton</strain>
    </source>
</reference>
<dbReference type="Proteomes" id="UP000316079">
    <property type="component" value="Unassembled WGS sequence"/>
</dbReference>
<dbReference type="InterPro" id="IPR039467">
    <property type="entry name" value="TFIIIB_B''_Myb"/>
</dbReference>
<comment type="caution">
    <text evidence="3">The sequence shown here is derived from an EMBL/GenBank/DDBJ whole genome shotgun (WGS) entry which is preliminary data.</text>
</comment>
<feature type="region of interest" description="Disordered" evidence="1">
    <location>
        <begin position="1052"/>
        <end position="1080"/>
    </location>
</feature>
<sequence length="1615" mass="178800">MMRRARISVRPNVKPSGRALAASSKTSAENIQASQDPGDSIPSQGAEVTVEKLQKPAEGQTTVETPQSSTQNKQPVNTTCGEDAASTSSKAQESSSLGNSGLQRRKRFTALPNLAKPRVPPVSTRTPKSPVKPLAPKEPDKSIPASGSSLHAPEPVNTPQVPGKGKLSGGYGEVKAQPIPFETEQELQNDGGNKECVIQIDGPGSGASDSVLVDQNSSECPVLSAKEDVVEQQDSRPVLGQNQIHLLREKLLKLKSPSKFLRSIRSLNDPADMVRLAQARKLRDLLKKEIKKDKEHKKKPKFLKEHKAPKDHTKMTMRELIYYLPVSNPMKSITEQEQTASETILEDTLTPDSSETPATPPVQETAPEETADREEEEVTEENQPEEEEPLLVPRVKVAEDGSLIIDEESLTVRVSRTKGPNPAEDRDPIFERGSTTTYSSFRKGTYTKPWSNGETDMFFLAISMVGTDFSMIGQLFPHRARLEIKNKFKKEERYNTWRIDKAFSKCSLEEEKRRLDLDFFKKLMDHVLKDEEIKRNRNKELTRLAQSRKRLQWKARVTRRKEIYSSEDSESDSVAGEKENEDLSKGASDFPAKEWKERSDKSKKTDGEDQPEDCEGVSSDLQSQEDRLKASDSSENINKSSAIKPAQLKGRPQRHVPNISRQWGERRPLPRSCSLEDDDAFRNAKGNRVSSQPGREEEENHGLFIVDLDDFDDEPDLSAVQQQIFNKPTRSGRIPKLSQHVMQAAAEEDEENEEDFSASSKVCVNPIQAPRRAKTKTGPRLKQGIPRRGKSKLVTLLAAGTEDDEEEEQDNLENCILVEDDYHPNAEEENQVFVPMSLRPQLPANSEVVETMEELDISVNMPEILGTSQNPLCQAYEYEQAELPAGHVPCEHQLDLLIDVIEYLDPAHMEVCNQINNEAAETLLTIGNTAQASEMHFTGGKALNEVVVEVHEEVITETAILSRNEDIKEVHEDVFLETSILSGKDTNEDAMGIHGVTETNITSVCCDPEMKRDIELSSYESHVSEIAVEELSNLKEKLVKSQKTTFETVQCKSQDLAPPTKRGRFSKPKPNIGQSLRTRQAPPQLISSQTLTDSLQALNEAEGDKKEVHLTQVDITSPSNTIIIHPEVLQPCKYTETRDSYPTDIPERVAEEDNGCGSPLKRNNDGAVTEEKASAQEETKSCSELTNSVPVPQKIKETSMRIISAQSLEEVAAVSPESSVPQHAAQELTTRVDSIQMVQDATPKVVSEDESRQETVVLDEDEGTNTLEEVLEDSIVRSSRSESTDALEESVFILSLTEIPPTSGEAVGLIAELLPPATVSESQSYEQSVDDNKDVSHLLISDALVPVEEDEDNTQRNEVENWQLQVATTSISPERTGAQENEGQLFVKFGESALAEVPVEELVGITRKAPERTRRAKLQVKPSPVSRRSSRGTASSLNQQTTSLHTSTPEMRSEQSVSVPLSTSTIVLDREMVNDESVQESTIVASGVCPEVEPVEVASGLNTQRQAEITSGSQSGTIERPGRRPKGFLSFISSKSTQVPSAGHRGSRPAPQKPVVNTARPERKRPADTSMNPAPKRPSPTPAATSEISEGEPTSVFKYLFSDIFTEVEELEDTE</sequence>
<dbReference type="GO" id="GO:0070898">
    <property type="term" value="P:RNA polymerase III preinitiation complex assembly"/>
    <property type="evidence" value="ECO:0007669"/>
    <property type="project" value="TreeGrafter"/>
</dbReference>
<feature type="compositionally biased region" description="Polar residues" evidence="1">
    <location>
        <begin position="59"/>
        <end position="80"/>
    </location>
</feature>
<accession>A0A553QZB0</accession>
<evidence type="ECO:0000313" key="4">
    <source>
        <dbReference type="Proteomes" id="UP000316079"/>
    </source>
</evidence>
<dbReference type="InterPro" id="IPR009057">
    <property type="entry name" value="Homeodomain-like_sf"/>
</dbReference>
<feature type="compositionally biased region" description="Polar residues" evidence="1">
    <location>
        <begin position="23"/>
        <end position="43"/>
    </location>
</feature>
<dbReference type="SMART" id="SM00717">
    <property type="entry name" value="SANT"/>
    <property type="match status" value="1"/>
</dbReference>
<evidence type="ECO:0000256" key="1">
    <source>
        <dbReference type="SAM" id="MobiDB-lite"/>
    </source>
</evidence>